<accession>A0A0M3I2M9</accession>
<name>A0A0M3I2M9_ASCLU</name>
<reference evidence="3" key="1">
    <citation type="submission" date="2017-02" db="UniProtKB">
        <authorList>
            <consortium name="WormBaseParasite"/>
        </authorList>
    </citation>
    <scope>IDENTIFICATION</scope>
</reference>
<organism evidence="2 3">
    <name type="scientific">Ascaris lumbricoides</name>
    <name type="common">Giant roundworm</name>
    <dbReference type="NCBI Taxonomy" id="6252"/>
    <lineage>
        <taxon>Eukaryota</taxon>
        <taxon>Metazoa</taxon>
        <taxon>Ecdysozoa</taxon>
        <taxon>Nematoda</taxon>
        <taxon>Chromadorea</taxon>
        <taxon>Rhabditida</taxon>
        <taxon>Spirurina</taxon>
        <taxon>Ascaridomorpha</taxon>
        <taxon>Ascaridoidea</taxon>
        <taxon>Ascarididae</taxon>
        <taxon>Ascaris</taxon>
    </lineage>
</organism>
<feature type="domain" description="Vacuolar protein sorting-associated protein 13 VPS13 adaptor binding" evidence="1">
    <location>
        <begin position="6"/>
        <end position="177"/>
    </location>
</feature>
<dbReference type="Proteomes" id="UP000036681">
    <property type="component" value="Unplaced"/>
</dbReference>
<evidence type="ECO:0000313" key="2">
    <source>
        <dbReference type="Proteomes" id="UP000036681"/>
    </source>
</evidence>
<dbReference type="InterPro" id="IPR009543">
    <property type="entry name" value="VPS13_VAB"/>
</dbReference>
<sequence>MKCLLSYETSNESICWRKFVDKARYVVRCDVSDDSKKCLYAALHVEEVLVKAERSREFTDKVYIVHIYPTVTLHNLLPFPLQVCSPAEENLAGGEEVALNVVPGNHIKLEVDYRGDVYVADMLFPQDPPDLDVVTLNSKEKELNLGVHWSTEQRRLLAQIYAPYWFVNNTGKTLKYIQIFEIPTFINLAYQLNKPRRMTQAENISELKTCQTILKLFVKMGAQSYVHKRVNQSHSMREGAVLGLAIAEQKCLQLGLVDLIATLALKQRQPPFR</sequence>
<keyword evidence="2" id="KW-1185">Reference proteome</keyword>
<protein>
    <submittedName>
        <fullName evidence="3">GATOR complex protein NPRL3</fullName>
    </submittedName>
</protein>
<evidence type="ECO:0000259" key="1">
    <source>
        <dbReference type="Pfam" id="PF25036"/>
    </source>
</evidence>
<proteinExistence type="predicted"/>
<evidence type="ECO:0000313" key="3">
    <source>
        <dbReference type="WBParaSite" id="ALUE_0001077701-mRNA-1"/>
    </source>
</evidence>
<dbReference type="WBParaSite" id="ALUE_0001077701-mRNA-1">
    <property type="protein sequence ID" value="ALUE_0001077701-mRNA-1"/>
    <property type="gene ID" value="ALUE_0001077701"/>
</dbReference>
<dbReference type="Pfam" id="PF25036">
    <property type="entry name" value="VPS13_VAB"/>
    <property type="match status" value="1"/>
</dbReference>
<dbReference type="AlphaFoldDB" id="A0A0M3I2M9"/>